<protein>
    <submittedName>
        <fullName evidence="2">Uncharacterized protein</fullName>
    </submittedName>
</protein>
<dbReference type="AlphaFoldDB" id="A0AAV3FNH0"/>
<evidence type="ECO:0000313" key="3">
    <source>
        <dbReference type="Proteomes" id="UP000005929"/>
    </source>
</evidence>
<organism evidence="2 3">
    <name type="scientific">Bifidobacterium longum subsp. longum 2-2B</name>
    <dbReference type="NCBI Taxonomy" id="1161745"/>
    <lineage>
        <taxon>Bacteria</taxon>
        <taxon>Bacillati</taxon>
        <taxon>Actinomycetota</taxon>
        <taxon>Actinomycetes</taxon>
        <taxon>Bifidobacteriales</taxon>
        <taxon>Bifidobacteriaceae</taxon>
        <taxon>Bifidobacterium</taxon>
    </lineage>
</organism>
<comment type="caution">
    <text evidence="2">The sequence shown here is derived from an EMBL/GenBank/DDBJ whole genome shotgun (WGS) entry which is preliminary data.</text>
</comment>
<evidence type="ECO:0000313" key="2">
    <source>
        <dbReference type="EMBL" id="EIJ27765.1"/>
    </source>
</evidence>
<feature type="region of interest" description="Disordered" evidence="1">
    <location>
        <begin position="1"/>
        <end position="67"/>
    </location>
</feature>
<proteinExistence type="predicted"/>
<sequence length="117" mass="12517">MSVHPLPSNFPAMAPPTPFQGMAGLPTAGITGGSHRMIRQPPTSLTGDTPSHGAQRLQKTKTLGAEEIEDSEAVRMHGNTASWEYGREPKISVLRSEGNNRGEKGMQDGVSNVQVRP</sequence>
<accession>A0AAV3FNH0</accession>
<dbReference type="Proteomes" id="UP000005929">
    <property type="component" value="Unassembled WGS sequence"/>
</dbReference>
<evidence type="ECO:0000256" key="1">
    <source>
        <dbReference type="SAM" id="MobiDB-lite"/>
    </source>
</evidence>
<feature type="region of interest" description="Disordered" evidence="1">
    <location>
        <begin position="95"/>
        <end position="117"/>
    </location>
</feature>
<reference evidence="2 3" key="1">
    <citation type="journal article" date="2013" name="Genome Announc.">
        <title>Draft Genome Sequences of Two Pairs of Human Intestinal Bifidobacterium longum subsp. longum Strains, 44B and 1-6B and 35B and 2-2B, Consecutively Isolated from Two Children after a 5-Year Time Period.</title>
        <authorList>
            <person name="Shkoporov A.N."/>
            <person name="Efimov B.A."/>
            <person name="Khokhlova E.V."/>
            <person name="Chaplin A.V."/>
            <person name="Kafarskaya L.I."/>
            <person name="Durkin A.S."/>
            <person name="McCorrison J."/>
            <person name="Torralba M."/>
            <person name="Gillis M."/>
            <person name="Sutton G."/>
            <person name="Weibel D.B."/>
            <person name="Nelson K.E."/>
            <person name="Smeianov V.V."/>
        </authorList>
    </citation>
    <scope>NUCLEOTIDE SEQUENCE [LARGE SCALE GENOMIC DNA]</scope>
    <source>
        <strain evidence="2 3">2-2B</strain>
    </source>
</reference>
<name>A0AAV3FNH0_BIFLL</name>
<gene>
    <name evidence="2" type="ORF">HMPREF1315_1152</name>
</gene>
<dbReference type="EMBL" id="AJTJ01000015">
    <property type="protein sequence ID" value="EIJ27765.1"/>
    <property type="molecule type" value="Genomic_DNA"/>
</dbReference>